<evidence type="ECO:0000256" key="1">
    <source>
        <dbReference type="ARBA" id="ARBA00004370"/>
    </source>
</evidence>
<dbReference type="InterPro" id="IPR017452">
    <property type="entry name" value="GPCR_Rhodpsn_7TM"/>
</dbReference>
<dbReference type="WBParaSite" id="PgB15_g039_t01">
    <property type="protein sequence ID" value="PgB15_g039_t01"/>
    <property type="gene ID" value="PgB15_g039"/>
</dbReference>
<feature type="transmembrane region" description="Helical" evidence="5">
    <location>
        <begin position="41"/>
        <end position="61"/>
    </location>
</feature>
<dbReference type="CDD" id="cd14978">
    <property type="entry name" value="7tmA_FMRFamide_R-like"/>
    <property type="match status" value="1"/>
</dbReference>
<dbReference type="Proteomes" id="UP000887569">
    <property type="component" value="Unplaced"/>
</dbReference>
<dbReference type="PANTHER" id="PTHR47632">
    <property type="entry name" value="FMRFAMIDE PEPTIDE RECEPTOR FAMILY-RELATED"/>
    <property type="match status" value="1"/>
</dbReference>
<accession>A0A914ZTP8</accession>
<evidence type="ECO:0000256" key="4">
    <source>
        <dbReference type="ARBA" id="ARBA00023136"/>
    </source>
</evidence>
<dbReference type="Gene3D" id="1.20.1070.10">
    <property type="entry name" value="Rhodopsin 7-helix transmembrane proteins"/>
    <property type="match status" value="1"/>
</dbReference>
<feature type="transmembrane region" description="Helical" evidence="5">
    <location>
        <begin position="213"/>
        <end position="242"/>
    </location>
</feature>
<feature type="transmembrane region" description="Helical" evidence="5">
    <location>
        <begin position="102"/>
        <end position="122"/>
    </location>
</feature>
<evidence type="ECO:0000259" key="6">
    <source>
        <dbReference type="PROSITE" id="PS50262"/>
    </source>
</evidence>
<feature type="transmembrane region" description="Helical" evidence="5">
    <location>
        <begin position="254"/>
        <end position="276"/>
    </location>
</feature>
<comment type="subcellular location">
    <subcellularLocation>
        <location evidence="1">Membrane</location>
    </subcellularLocation>
</comment>
<evidence type="ECO:0000313" key="7">
    <source>
        <dbReference type="Proteomes" id="UP000887569"/>
    </source>
</evidence>
<keyword evidence="3 5" id="KW-1133">Transmembrane helix</keyword>
<evidence type="ECO:0000256" key="2">
    <source>
        <dbReference type="ARBA" id="ARBA00022692"/>
    </source>
</evidence>
<evidence type="ECO:0000313" key="8">
    <source>
        <dbReference type="WBParaSite" id="PgB15_g039_t01"/>
    </source>
</evidence>
<feature type="transmembrane region" description="Helical" evidence="5">
    <location>
        <begin position="159"/>
        <end position="175"/>
    </location>
</feature>
<keyword evidence="2 5" id="KW-0812">Transmembrane</keyword>
<keyword evidence="7" id="KW-1185">Reference proteome</keyword>
<name>A0A914ZTP8_PARUN</name>
<organism evidence="7 8">
    <name type="scientific">Parascaris univalens</name>
    <name type="common">Nematode worm</name>
    <dbReference type="NCBI Taxonomy" id="6257"/>
    <lineage>
        <taxon>Eukaryota</taxon>
        <taxon>Metazoa</taxon>
        <taxon>Ecdysozoa</taxon>
        <taxon>Nematoda</taxon>
        <taxon>Chromadorea</taxon>
        <taxon>Rhabditida</taxon>
        <taxon>Spirurina</taxon>
        <taxon>Ascaridomorpha</taxon>
        <taxon>Ascaridoidea</taxon>
        <taxon>Ascarididae</taxon>
        <taxon>Parascaris</taxon>
    </lineage>
</organism>
<dbReference type="InterPro" id="IPR000276">
    <property type="entry name" value="GPCR_Rhodpsn"/>
</dbReference>
<dbReference type="InterPro" id="IPR053326">
    <property type="entry name" value="GPCR1-like"/>
</dbReference>
<sequence length="347" mass="38924">MFLQGNRPKMEVHDEELPSCSMCLGSSDADYMRYNMAVSGVVLPVVGLIGLCGNFLVVIVYGSAQQRVNSTNIYLAALAVSDFSMICTALVLYVFEAWRHQGFLLVAAIYGRSAPYVFPVSTVLQTTSVYFCVAAAADCFIAIVLPSRFKDSCCTPRRATLTVMCMTIVSVIYNIPHLFELISVDCIDERYNNSLSVQICPTELRNNELYYKIYYTFMYTFFMAVGPLLIIVVLNICVAVAVFKKGASEDSDTISLIVVVFMFIFCNATALLVNFIEMLFAEQILHILVYLVDMSNLLVVVNCTGNFFCYLFFGNSFRRTLRQILFGKRVKAASLWGQPETLIIRRS</sequence>
<feature type="transmembrane region" description="Helical" evidence="5">
    <location>
        <begin position="73"/>
        <end position="95"/>
    </location>
</feature>
<proteinExistence type="predicted"/>
<dbReference type="GO" id="GO:0016020">
    <property type="term" value="C:membrane"/>
    <property type="evidence" value="ECO:0007669"/>
    <property type="project" value="UniProtKB-SubCell"/>
</dbReference>
<dbReference type="AlphaFoldDB" id="A0A914ZTP8"/>
<feature type="domain" description="G-protein coupled receptors family 1 profile" evidence="6">
    <location>
        <begin position="53"/>
        <end position="310"/>
    </location>
</feature>
<evidence type="ECO:0000256" key="5">
    <source>
        <dbReference type="SAM" id="Phobius"/>
    </source>
</evidence>
<dbReference type="GO" id="GO:0004930">
    <property type="term" value="F:G protein-coupled receptor activity"/>
    <property type="evidence" value="ECO:0007669"/>
    <property type="project" value="InterPro"/>
</dbReference>
<feature type="transmembrane region" description="Helical" evidence="5">
    <location>
        <begin position="128"/>
        <end position="147"/>
    </location>
</feature>
<dbReference type="PROSITE" id="PS50262">
    <property type="entry name" value="G_PROTEIN_RECEP_F1_2"/>
    <property type="match status" value="1"/>
</dbReference>
<dbReference type="PRINTS" id="PR00237">
    <property type="entry name" value="GPCRRHODOPSN"/>
</dbReference>
<dbReference type="PANTHER" id="PTHR47632:SF1">
    <property type="entry name" value="G-PROTEIN COUPLED RECEPTORS FAMILY 1 PROFILE DOMAIN-CONTAINING PROTEIN"/>
    <property type="match status" value="1"/>
</dbReference>
<protein>
    <submittedName>
        <fullName evidence="8">G-protein coupled receptors family 1 profile domain-containing protein</fullName>
    </submittedName>
</protein>
<keyword evidence="4 5" id="KW-0472">Membrane</keyword>
<evidence type="ECO:0000256" key="3">
    <source>
        <dbReference type="ARBA" id="ARBA00022989"/>
    </source>
</evidence>
<dbReference type="Pfam" id="PF00001">
    <property type="entry name" value="7tm_1"/>
    <property type="match status" value="1"/>
</dbReference>
<dbReference type="SUPFAM" id="SSF81321">
    <property type="entry name" value="Family A G protein-coupled receptor-like"/>
    <property type="match status" value="1"/>
</dbReference>
<feature type="transmembrane region" description="Helical" evidence="5">
    <location>
        <begin position="288"/>
        <end position="313"/>
    </location>
</feature>
<reference evidence="8" key="1">
    <citation type="submission" date="2022-11" db="UniProtKB">
        <authorList>
            <consortium name="WormBaseParasite"/>
        </authorList>
    </citation>
    <scope>IDENTIFICATION</scope>
</reference>